<accession>A0ABP1CPF6</accession>
<evidence type="ECO:0000313" key="1">
    <source>
        <dbReference type="EMBL" id="CAL1697576.1"/>
    </source>
</evidence>
<organism evidence="1 2">
    <name type="scientific">Somion occarium</name>
    <dbReference type="NCBI Taxonomy" id="3059160"/>
    <lineage>
        <taxon>Eukaryota</taxon>
        <taxon>Fungi</taxon>
        <taxon>Dikarya</taxon>
        <taxon>Basidiomycota</taxon>
        <taxon>Agaricomycotina</taxon>
        <taxon>Agaricomycetes</taxon>
        <taxon>Polyporales</taxon>
        <taxon>Cerrenaceae</taxon>
        <taxon>Somion</taxon>
    </lineage>
</organism>
<proteinExistence type="predicted"/>
<gene>
    <name evidence="1" type="ORF">GFSPODELE1_LOCUS1730</name>
</gene>
<dbReference type="Proteomes" id="UP001497453">
    <property type="component" value="Chromosome 10"/>
</dbReference>
<evidence type="ECO:0000313" key="2">
    <source>
        <dbReference type="Proteomes" id="UP001497453"/>
    </source>
</evidence>
<keyword evidence="2" id="KW-1185">Reference proteome</keyword>
<protein>
    <submittedName>
        <fullName evidence="1">Uncharacterized protein</fullName>
    </submittedName>
</protein>
<reference evidence="2" key="1">
    <citation type="submission" date="2024-04" db="EMBL/GenBank/DDBJ databases">
        <authorList>
            <person name="Shaw F."/>
            <person name="Minotto A."/>
        </authorList>
    </citation>
    <scope>NUCLEOTIDE SEQUENCE [LARGE SCALE GENOMIC DNA]</scope>
</reference>
<sequence length="68" mass="7041">MARRAQGTRHSAGCSVGIAHSPGFDICLLGACSFQVSPYDAPTDGMKNATIGSHTSCESLANLPFGRD</sequence>
<name>A0ABP1CPF6_9APHY</name>
<dbReference type="EMBL" id="OZ037953">
    <property type="protein sequence ID" value="CAL1697576.1"/>
    <property type="molecule type" value="Genomic_DNA"/>
</dbReference>